<feature type="domain" description="FAD dependent oxidoreductase" evidence="1">
    <location>
        <begin position="72"/>
        <end position="457"/>
    </location>
</feature>
<name>A0ABM1MC45_NICVS</name>
<dbReference type="Gene3D" id="3.30.9.10">
    <property type="entry name" value="D-Amino Acid Oxidase, subunit A, domain 2"/>
    <property type="match status" value="1"/>
</dbReference>
<evidence type="ECO:0000313" key="2">
    <source>
        <dbReference type="Proteomes" id="UP000695000"/>
    </source>
</evidence>
<organism evidence="2 3">
    <name type="scientific">Nicrophorus vespilloides</name>
    <name type="common">Boreal carrion beetle</name>
    <dbReference type="NCBI Taxonomy" id="110193"/>
    <lineage>
        <taxon>Eukaryota</taxon>
        <taxon>Metazoa</taxon>
        <taxon>Ecdysozoa</taxon>
        <taxon>Arthropoda</taxon>
        <taxon>Hexapoda</taxon>
        <taxon>Insecta</taxon>
        <taxon>Pterygota</taxon>
        <taxon>Neoptera</taxon>
        <taxon>Endopterygota</taxon>
        <taxon>Coleoptera</taxon>
        <taxon>Polyphaga</taxon>
        <taxon>Staphyliniformia</taxon>
        <taxon>Silphidae</taxon>
        <taxon>Nicrophorinae</taxon>
        <taxon>Nicrophorus</taxon>
    </lineage>
</organism>
<dbReference type="PANTHER" id="PTHR13847">
    <property type="entry name" value="SARCOSINE DEHYDROGENASE-RELATED"/>
    <property type="match status" value="1"/>
</dbReference>
<dbReference type="InterPro" id="IPR006076">
    <property type="entry name" value="FAD-dep_OxRdtase"/>
</dbReference>
<gene>
    <name evidence="3" type="primary">LOC108559388</name>
</gene>
<evidence type="ECO:0000313" key="3">
    <source>
        <dbReference type="RefSeq" id="XP_017772145.1"/>
    </source>
</evidence>
<protein>
    <submittedName>
        <fullName evidence="3">FAD-dependent oxidoreductase domain-containing protein 1-like</fullName>
    </submittedName>
</protein>
<dbReference type="SUPFAM" id="SSF51905">
    <property type="entry name" value="FAD/NAD(P)-binding domain"/>
    <property type="match status" value="1"/>
</dbReference>
<dbReference type="Gene3D" id="3.50.50.60">
    <property type="entry name" value="FAD/NAD(P)-binding domain"/>
    <property type="match status" value="1"/>
</dbReference>
<reference evidence="3" key="1">
    <citation type="submission" date="2025-08" db="UniProtKB">
        <authorList>
            <consortium name="RefSeq"/>
        </authorList>
    </citation>
    <scope>IDENTIFICATION</scope>
    <source>
        <tissue evidence="3">Whole Larva</tissue>
    </source>
</reference>
<proteinExistence type="predicted"/>
<dbReference type="RefSeq" id="XP_017772145.1">
    <property type="nucleotide sequence ID" value="XM_017916656.1"/>
</dbReference>
<dbReference type="GeneID" id="108559388"/>
<dbReference type="Pfam" id="PF01266">
    <property type="entry name" value="DAO"/>
    <property type="match status" value="1"/>
</dbReference>
<evidence type="ECO:0000259" key="1">
    <source>
        <dbReference type="Pfam" id="PF01266"/>
    </source>
</evidence>
<dbReference type="InterPro" id="IPR036188">
    <property type="entry name" value="FAD/NAD-bd_sf"/>
</dbReference>
<keyword evidence="2" id="KW-1185">Reference proteome</keyword>
<dbReference type="Proteomes" id="UP000695000">
    <property type="component" value="Unplaced"/>
</dbReference>
<accession>A0ABM1MC45</accession>
<dbReference type="PANTHER" id="PTHR13847:SF282">
    <property type="entry name" value="LETHAL (2) 37BB"/>
    <property type="match status" value="1"/>
</dbReference>
<sequence>MLFQKISSVCNQGGLLRRFLHTNKVQFRKHEHPFSRTWRILGDDMKKIVNPLKREEERGPYMPLKTLPPHADIVIIGGGAVGSSIAYWIKEKTGLKGLNLVVIEKDLSYSKCSTVLSMGGLRQQFSLPENIHMSLFGAEFMRTLKKRFGEDADVYFTPNGYLMMASEQGAGQLMDNYKLQKELGAVNTLLGKEALKKRFPFLNVDDVELGCLGLEKEGWFDPWSFLCLMRRGAMDLGANYISGEVVDFTFENRDDIYVEGIDMGEYEGLDEIVVKTADGELNHIKFAYAIIAGGGDSGEIARKARIGTGPGMLSIPLPVEKRKRYVYHFECQSNEMPGINTPLTIDYTGTYFRRDGLGGTFLCGLSPEAHEEPSIENLDVDHQFFDERVWPILAHRVPAFNSLKVKNAWGGYYDYNCYDENGIIGPHPYYHNLYMATGFSGHGIQQAPAVGRAVSELILDGGFQTIDLTRLGFDRLIVDKPMFESNIV</sequence>